<keyword evidence="1" id="KW-0812">Transmembrane</keyword>
<keyword evidence="3" id="KW-1185">Reference proteome</keyword>
<keyword evidence="1" id="KW-1133">Transmembrane helix</keyword>
<name>A0ABT1HVF5_STRSD</name>
<feature type="transmembrane region" description="Helical" evidence="1">
    <location>
        <begin position="97"/>
        <end position="117"/>
    </location>
</feature>
<protein>
    <recommendedName>
        <fullName evidence="4">Integral membrane protein</fullName>
    </recommendedName>
</protein>
<evidence type="ECO:0000256" key="1">
    <source>
        <dbReference type="SAM" id="Phobius"/>
    </source>
</evidence>
<evidence type="ECO:0000313" key="2">
    <source>
        <dbReference type="EMBL" id="MCP2259400.1"/>
    </source>
</evidence>
<feature type="transmembrane region" description="Helical" evidence="1">
    <location>
        <begin position="123"/>
        <end position="146"/>
    </location>
</feature>
<dbReference type="EMBL" id="JAMTCP010000016">
    <property type="protein sequence ID" value="MCP2259400.1"/>
    <property type="molecule type" value="Genomic_DNA"/>
</dbReference>
<dbReference type="Proteomes" id="UP001205311">
    <property type="component" value="Unassembled WGS sequence"/>
</dbReference>
<proteinExistence type="predicted"/>
<evidence type="ECO:0000313" key="3">
    <source>
        <dbReference type="Proteomes" id="UP001205311"/>
    </source>
</evidence>
<evidence type="ECO:0008006" key="4">
    <source>
        <dbReference type="Google" id="ProtNLM"/>
    </source>
</evidence>
<gene>
    <name evidence="2" type="ORF">LX15_003101</name>
</gene>
<organism evidence="2 3">
    <name type="scientific">Streptoalloteichus tenebrarius (strain ATCC 17920 / DSM 40477 / JCM 4838 / CBS 697.72 / NBRC 16177 / NCIMB 11028 / NRRL B-12390 / A12253. 1 / ISP 5477)</name>
    <name type="common">Streptomyces tenebrarius</name>
    <dbReference type="NCBI Taxonomy" id="1933"/>
    <lineage>
        <taxon>Bacteria</taxon>
        <taxon>Bacillati</taxon>
        <taxon>Actinomycetota</taxon>
        <taxon>Actinomycetes</taxon>
        <taxon>Pseudonocardiales</taxon>
        <taxon>Pseudonocardiaceae</taxon>
        <taxon>Streptoalloteichus</taxon>
    </lineage>
</organism>
<comment type="caution">
    <text evidence="2">The sequence shown here is derived from an EMBL/GenBank/DDBJ whole genome shotgun (WGS) entry which is preliminary data.</text>
</comment>
<dbReference type="InterPro" id="IPR046291">
    <property type="entry name" value="DUF6328"/>
</dbReference>
<reference evidence="2 3" key="1">
    <citation type="submission" date="2022-06" db="EMBL/GenBank/DDBJ databases">
        <title>Genomic Encyclopedia of Archaeal and Bacterial Type Strains, Phase II (KMG-II): from individual species to whole genera.</title>
        <authorList>
            <person name="Goeker M."/>
        </authorList>
    </citation>
    <scope>NUCLEOTIDE SEQUENCE [LARGE SCALE GENOMIC DNA]</scope>
    <source>
        <strain evidence="2 3">DSM 40477</strain>
    </source>
</reference>
<feature type="transmembrane region" description="Helical" evidence="1">
    <location>
        <begin position="23"/>
        <end position="43"/>
    </location>
</feature>
<sequence>MSEPEEDDSERLVRNLNELLQELRVAQAGVQILFAFLLAVAFTEVFRDASAFQRVLHLVTVMLATGAAALLIAPAAWHRLLFRSGRREQIIGVANRFATAGLALLAAAMTGAVVLVADVVLSGPWAVLLGAVSGVFYGVLWFAWPLRIRSARGRRR</sequence>
<accession>A0ABT1HVF5</accession>
<dbReference type="RefSeq" id="WP_253670290.1">
    <property type="nucleotide sequence ID" value="NZ_JAMTCP010000016.1"/>
</dbReference>
<dbReference type="Pfam" id="PF19853">
    <property type="entry name" value="DUF6328"/>
    <property type="match status" value="1"/>
</dbReference>
<feature type="transmembrane region" description="Helical" evidence="1">
    <location>
        <begin position="55"/>
        <end position="77"/>
    </location>
</feature>
<keyword evidence="1" id="KW-0472">Membrane</keyword>